<evidence type="ECO:0000259" key="2">
    <source>
        <dbReference type="Pfam" id="PF18962"/>
    </source>
</evidence>
<comment type="caution">
    <text evidence="3">The sequence shown here is derived from an EMBL/GenBank/DDBJ whole genome shotgun (WGS) entry which is preliminary data.</text>
</comment>
<gene>
    <name evidence="3" type="ORF">FDY95_12780</name>
</gene>
<feature type="chain" id="PRO_5024443212" evidence="1">
    <location>
        <begin position="36"/>
        <end position="986"/>
    </location>
</feature>
<dbReference type="AlphaFoldDB" id="A0A5R8WPR4"/>
<feature type="domain" description="Secretion system C-terminal sorting" evidence="2">
    <location>
        <begin position="909"/>
        <end position="979"/>
    </location>
</feature>
<evidence type="ECO:0000256" key="1">
    <source>
        <dbReference type="SAM" id="SignalP"/>
    </source>
</evidence>
<reference evidence="3 4" key="1">
    <citation type="submission" date="2019-05" db="EMBL/GenBank/DDBJ databases">
        <title>Hymenobacter edaphi sp. nov., isolated from abandoned arsenic-contaminated farmland soil.</title>
        <authorList>
            <person name="Nie L."/>
        </authorList>
    </citation>
    <scope>NUCLEOTIDE SEQUENCE [LARGE SCALE GENOMIC DNA]</scope>
    <source>
        <strain evidence="3 4">1-3-3-8</strain>
    </source>
</reference>
<keyword evidence="4" id="KW-1185">Reference proteome</keyword>
<organism evidence="3 4">
    <name type="scientific">Hymenobacter jeollabukensis</name>
    <dbReference type="NCBI Taxonomy" id="2025313"/>
    <lineage>
        <taxon>Bacteria</taxon>
        <taxon>Pseudomonadati</taxon>
        <taxon>Bacteroidota</taxon>
        <taxon>Cytophagia</taxon>
        <taxon>Cytophagales</taxon>
        <taxon>Hymenobacteraceae</taxon>
        <taxon>Hymenobacter</taxon>
    </lineage>
</organism>
<evidence type="ECO:0000313" key="3">
    <source>
        <dbReference type="EMBL" id="TLM92303.1"/>
    </source>
</evidence>
<evidence type="ECO:0000313" key="4">
    <source>
        <dbReference type="Proteomes" id="UP000305517"/>
    </source>
</evidence>
<keyword evidence="1" id="KW-0732">Signal</keyword>
<dbReference type="Proteomes" id="UP000305517">
    <property type="component" value="Unassembled WGS sequence"/>
</dbReference>
<sequence length="986" mass="103140">MNASITLFSHRLLSWCVWTCLLATGLLSHNGQAQAIGDYRSTAGGTANFNNRNSWDRWNGTSWVANSTALDFSKTFNVLHSKNIPIAGVGATVGRIVLAADNAAGTVGVLNINGPLTCNNIDVSGVGAEMVVKADNVLIYNTTIRNKGLVTLLSDASLRTVSVDSSATLELITGVSAATVVGPVTVSNGSVVSVTGNGSTIKELTVKSTGQALINAVAKLIKCRVEPGGTLVQQASGEIQVVHDASASGPDLLMLGQLRNESNSVGLTMTGGAQMQVQAGAVYTHTANGGVLPTGTWDVASTLEIKGVVDASGFTNDGQTFGNVVWDTPDYGTSGTGSNVFYFNGSGNMQIAGKLTVRNTGLGRLQLTPATSGGSTVVTQLGSYEQQGGQVCVARFGSGLTRMLNVTGDFTLGSGRFELSNSSSSGPGVLKVNGALRLNGGTLLLSGGAASGTANLSGDLVMGTGSDLRREVTGGIGAVNFVGTQPQYFSRASGTTITGLVDFQVLSGATLDVGSSVIDGDGDFTLNAGAALRIGHSQGLAAKTPAGTAYTGNVQVTGTRTFSTGAAYIYNGTTTQITGSGLPASLAASGELVIDNTANLVTLSRATSISGTLRLRRGRLLTSSFLLTMLPTASWSDASDASYVDGPLARQTNSTAQVYTFPVGANGRLKVGGVRPNATSSATYRMLAYTNIAPSATTLAPGSNLFTVSRREYWEVSRTAGTADATVRLYYTLPYSDIQETTAGQQALRIAALVGGQWANYGQAALPNTVARYLDAGQVLALTNGNSTYVTFGTTSPINPLPVSLVDFRARLIGKDVQVTWRTAQELNNAGFEVQASDNGLDYLVLDYYNGQGTVSVPTSYAHLDVNAFHGKATVRYYRLRQIDFDGKFTLSPVVAVAAPTTKDEPLLVWPVPATDWVNIKLTANQQSDVTVRVLDARGRLCRTQQYSATEVPDVVRLPVDQLHRGLYFVQVETKQSRVQVRFLKE</sequence>
<feature type="signal peptide" evidence="1">
    <location>
        <begin position="1"/>
        <end position="35"/>
    </location>
</feature>
<protein>
    <submittedName>
        <fullName evidence="3">T9SS type A sorting domain-containing protein</fullName>
    </submittedName>
</protein>
<dbReference type="RefSeq" id="WP_138078156.1">
    <property type="nucleotide sequence ID" value="NZ_VAJM01000005.1"/>
</dbReference>
<dbReference type="InterPro" id="IPR026444">
    <property type="entry name" value="Secre_tail"/>
</dbReference>
<dbReference type="EMBL" id="VAJM01000005">
    <property type="protein sequence ID" value="TLM92303.1"/>
    <property type="molecule type" value="Genomic_DNA"/>
</dbReference>
<dbReference type="NCBIfam" id="TIGR04183">
    <property type="entry name" value="Por_Secre_tail"/>
    <property type="match status" value="1"/>
</dbReference>
<dbReference type="Pfam" id="PF18962">
    <property type="entry name" value="Por_Secre_tail"/>
    <property type="match status" value="1"/>
</dbReference>
<proteinExistence type="predicted"/>
<name>A0A5R8WPR4_9BACT</name>
<dbReference type="OrthoDB" id="863479at2"/>
<accession>A0A5R8WPR4</accession>